<name>A0ABR3W1L0_9PEZI</name>
<dbReference type="Proteomes" id="UP001583177">
    <property type="component" value="Unassembled WGS sequence"/>
</dbReference>
<accession>A0ABR3W1L0</accession>
<evidence type="ECO:0000256" key="1">
    <source>
        <dbReference type="SAM" id="MobiDB-lite"/>
    </source>
</evidence>
<keyword evidence="3" id="KW-1185">Reference proteome</keyword>
<protein>
    <submittedName>
        <fullName evidence="2">Uncharacterized protein</fullName>
    </submittedName>
</protein>
<dbReference type="EMBL" id="JAWRVE010000181">
    <property type="protein sequence ID" value="KAL1850774.1"/>
    <property type="molecule type" value="Genomic_DNA"/>
</dbReference>
<organism evidence="2 3">
    <name type="scientific">Diaporthe australafricana</name>
    <dbReference type="NCBI Taxonomy" id="127596"/>
    <lineage>
        <taxon>Eukaryota</taxon>
        <taxon>Fungi</taxon>
        <taxon>Dikarya</taxon>
        <taxon>Ascomycota</taxon>
        <taxon>Pezizomycotina</taxon>
        <taxon>Sordariomycetes</taxon>
        <taxon>Sordariomycetidae</taxon>
        <taxon>Diaporthales</taxon>
        <taxon>Diaporthaceae</taxon>
        <taxon>Diaporthe</taxon>
    </lineage>
</organism>
<feature type="compositionally biased region" description="Low complexity" evidence="1">
    <location>
        <begin position="75"/>
        <end position="88"/>
    </location>
</feature>
<evidence type="ECO:0000313" key="2">
    <source>
        <dbReference type="EMBL" id="KAL1850774.1"/>
    </source>
</evidence>
<feature type="compositionally biased region" description="Basic and acidic residues" evidence="1">
    <location>
        <begin position="1"/>
        <end position="19"/>
    </location>
</feature>
<feature type="compositionally biased region" description="Polar residues" evidence="1">
    <location>
        <begin position="52"/>
        <end position="70"/>
    </location>
</feature>
<evidence type="ECO:0000313" key="3">
    <source>
        <dbReference type="Proteomes" id="UP001583177"/>
    </source>
</evidence>
<gene>
    <name evidence="2" type="ORF">Daus18300_012782</name>
</gene>
<comment type="caution">
    <text evidence="2">The sequence shown here is derived from an EMBL/GenBank/DDBJ whole genome shotgun (WGS) entry which is preliminary data.</text>
</comment>
<reference evidence="2 3" key="1">
    <citation type="journal article" date="2024" name="IMA Fungus">
        <title>IMA Genome - F19 : A genome assembly and annotation guide to empower mycologists, including annotated draft genome sequences of Ceratocystis pirilliformis, Diaporthe australafricana, Fusarium ophioides, Paecilomyces lecythidis, and Sporothrix stenoceras.</title>
        <authorList>
            <person name="Aylward J."/>
            <person name="Wilson A.M."/>
            <person name="Visagie C.M."/>
            <person name="Spraker J."/>
            <person name="Barnes I."/>
            <person name="Buitendag C."/>
            <person name="Ceriani C."/>
            <person name="Del Mar Angel L."/>
            <person name="du Plessis D."/>
            <person name="Fuchs T."/>
            <person name="Gasser K."/>
            <person name="Kramer D."/>
            <person name="Li W."/>
            <person name="Munsamy K."/>
            <person name="Piso A."/>
            <person name="Price J.L."/>
            <person name="Sonnekus B."/>
            <person name="Thomas C."/>
            <person name="van der Nest A."/>
            <person name="van Dijk A."/>
            <person name="van Heerden A."/>
            <person name="van Vuuren N."/>
            <person name="Yilmaz N."/>
            <person name="Duong T.A."/>
            <person name="van der Merwe N.A."/>
            <person name="Wingfield M.J."/>
            <person name="Wingfield B.D."/>
        </authorList>
    </citation>
    <scope>NUCLEOTIDE SEQUENCE [LARGE SCALE GENOMIC DNA]</scope>
    <source>
        <strain evidence="2 3">CMW 18300</strain>
    </source>
</reference>
<sequence>MFGNIEQRRSSVADDDVRGRGIGNASEQGHEQEQMPGEWPHDEAYSHEGTKRTSTTHLTPEYTAGSSTNPKHSRSPSLASSRLSQHSQIFPSIPEQNFIRRNTASWFERGKMFEISRSNESTGMAGSSMIVVGRKHSSIVCLPLYRHPGIKGTERSFFKARVSLYAKGKQAPSHLAASPCEPLKIALEDGRELSDDVYISVGEPQTIHHRDVEVALHANMSVDDFRKLRGAYLIAQDSITDNDQKKRPNALVLHAEILWAYITRGGEWLGHRVRVMGRTEG</sequence>
<proteinExistence type="predicted"/>
<feature type="region of interest" description="Disordered" evidence="1">
    <location>
        <begin position="1"/>
        <end position="89"/>
    </location>
</feature>
<feature type="compositionally biased region" description="Basic and acidic residues" evidence="1">
    <location>
        <begin position="28"/>
        <end position="51"/>
    </location>
</feature>